<dbReference type="InterPro" id="IPR058512">
    <property type="entry name" value="DUF8199"/>
</dbReference>
<gene>
    <name evidence="2" type="ORF">I5M32_06105</name>
</gene>
<dbReference type="NCBIfam" id="NF047658">
    <property type="entry name" value="HYC_CC_PP"/>
    <property type="match status" value="1"/>
</dbReference>
<comment type="caution">
    <text evidence="2">The sequence shown here is derived from an EMBL/GenBank/DDBJ whole genome shotgun (WGS) entry which is preliminary data.</text>
</comment>
<keyword evidence="3" id="KW-1185">Reference proteome</keyword>
<evidence type="ECO:0008006" key="4">
    <source>
        <dbReference type="Google" id="ProtNLM"/>
    </source>
</evidence>
<proteinExistence type="predicted"/>
<evidence type="ECO:0000313" key="3">
    <source>
        <dbReference type="Proteomes" id="UP000660024"/>
    </source>
</evidence>
<name>A0ABS1BI16_9SPHI</name>
<evidence type="ECO:0000256" key="1">
    <source>
        <dbReference type="SAM" id="SignalP"/>
    </source>
</evidence>
<protein>
    <recommendedName>
        <fullName evidence="4">Secreted protein</fullName>
    </recommendedName>
</protein>
<keyword evidence="1" id="KW-0732">Signal</keyword>
<dbReference type="RefSeq" id="WP_200585313.1">
    <property type="nucleotide sequence ID" value="NZ_JAEHFY010000007.1"/>
</dbReference>
<dbReference type="EMBL" id="JAEHFY010000007">
    <property type="protein sequence ID" value="MBK0382531.1"/>
    <property type="molecule type" value="Genomic_DNA"/>
</dbReference>
<feature type="chain" id="PRO_5045244276" description="Secreted protein" evidence="1">
    <location>
        <begin position="23"/>
        <end position="142"/>
    </location>
</feature>
<accession>A0ABS1BI16</accession>
<dbReference type="InterPro" id="IPR058060">
    <property type="entry name" value="HYC_CC_PP"/>
</dbReference>
<dbReference type="Pfam" id="PF26622">
    <property type="entry name" value="DUF8199"/>
    <property type="match status" value="1"/>
</dbReference>
<organism evidence="2 3">
    <name type="scientific">Pedobacter segetis</name>
    <dbReference type="NCBI Taxonomy" id="2793069"/>
    <lineage>
        <taxon>Bacteria</taxon>
        <taxon>Pseudomonadati</taxon>
        <taxon>Bacteroidota</taxon>
        <taxon>Sphingobacteriia</taxon>
        <taxon>Sphingobacteriales</taxon>
        <taxon>Sphingobacteriaceae</taxon>
        <taxon>Pedobacter</taxon>
    </lineage>
</organism>
<sequence>MKFLKHSLIVLLSAMVFITSSGLTVNLHYCAGKLANVSLQDSHENCMMSAKENTKKDCPNSITKKDPCCQNHKVVAKADNKNIDSKLKEKTGFLQTFVFIKSYFTSLFSFSSEETEKENHKEVSIFPILKEGLYLLLQNFRN</sequence>
<feature type="signal peptide" evidence="1">
    <location>
        <begin position="1"/>
        <end position="22"/>
    </location>
</feature>
<evidence type="ECO:0000313" key="2">
    <source>
        <dbReference type="EMBL" id="MBK0382531.1"/>
    </source>
</evidence>
<reference evidence="2 3" key="1">
    <citation type="submission" date="2020-12" db="EMBL/GenBank/DDBJ databases">
        <title>Bacterial novel species Pedobacter sp. SD-b isolated from soil.</title>
        <authorList>
            <person name="Jung H.-Y."/>
        </authorList>
    </citation>
    <scope>NUCLEOTIDE SEQUENCE [LARGE SCALE GENOMIC DNA]</scope>
    <source>
        <strain evidence="2 3">SD-b</strain>
    </source>
</reference>
<dbReference type="Proteomes" id="UP000660024">
    <property type="component" value="Unassembled WGS sequence"/>
</dbReference>